<evidence type="ECO:0000256" key="1">
    <source>
        <dbReference type="SAM" id="MobiDB-lite"/>
    </source>
</evidence>
<dbReference type="NCBIfam" id="NF041492">
    <property type="entry name" value="MobF"/>
    <property type="match status" value="1"/>
</dbReference>
<dbReference type="NCBIfam" id="TIGR02686">
    <property type="entry name" value="relax_trwC"/>
    <property type="match status" value="1"/>
</dbReference>
<evidence type="ECO:0000313" key="3">
    <source>
        <dbReference type="EMBL" id="UTI62283.1"/>
    </source>
</evidence>
<evidence type="ECO:0000313" key="4">
    <source>
        <dbReference type="Proteomes" id="UP001056035"/>
    </source>
</evidence>
<reference evidence="3 4" key="1">
    <citation type="submission" date="2022-06" db="EMBL/GenBank/DDBJ databases">
        <title>Paraconexibacter antarcticus.</title>
        <authorList>
            <person name="Kim C.S."/>
        </authorList>
    </citation>
    <scope>NUCLEOTIDE SEQUENCE [LARGE SCALE GENOMIC DNA]</scope>
    <source>
        <strain evidence="3 4">02-257</strain>
    </source>
</reference>
<dbReference type="Gene3D" id="3.40.50.300">
    <property type="entry name" value="P-loop containing nucleotide triphosphate hydrolases"/>
    <property type="match status" value="2"/>
</dbReference>
<dbReference type="InterPro" id="IPR014059">
    <property type="entry name" value="TraI/TrwC_relax"/>
</dbReference>
<feature type="region of interest" description="Disordered" evidence="1">
    <location>
        <begin position="928"/>
        <end position="977"/>
    </location>
</feature>
<name>A0ABY5DKN4_9ACTN</name>
<dbReference type="RefSeq" id="WP_254569021.1">
    <property type="nucleotide sequence ID" value="NZ_CP098502.1"/>
</dbReference>
<gene>
    <name evidence="3" type="ORF">NBH00_13005</name>
</gene>
<dbReference type="Proteomes" id="UP001056035">
    <property type="component" value="Chromosome"/>
</dbReference>
<accession>A0ABY5DKN4</accession>
<dbReference type="InterPro" id="IPR027417">
    <property type="entry name" value="P-loop_NTPase"/>
</dbReference>
<dbReference type="CDD" id="cd18809">
    <property type="entry name" value="SF1_C_RecD"/>
    <property type="match status" value="1"/>
</dbReference>
<dbReference type="SUPFAM" id="SSF55464">
    <property type="entry name" value="Origin of replication-binding domain, RBD-like"/>
    <property type="match status" value="1"/>
</dbReference>
<dbReference type="InterPro" id="IPR014862">
    <property type="entry name" value="TrwC"/>
</dbReference>
<dbReference type="EMBL" id="CP098502">
    <property type="protein sequence ID" value="UTI62283.1"/>
    <property type="molecule type" value="Genomic_DNA"/>
</dbReference>
<proteinExistence type="predicted"/>
<feature type="domain" description="TrwC relaxase" evidence="2">
    <location>
        <begin position="12"/>
        <end position="281"/>
    </location>
</feature>
<keyword evidence="4" id="KW-1185">Reference proteome</keyword>
<feature type="compositionally biased region" description="Basic and acidic residues" evidence="1">
    <location>
        <begin position="928"/>
        <end position="938"/>
    </location>
</feature>
<sequence>MSLGKIAAGPGAARYYTDQVARGQEDYYAGQKEEPGQWVGAGAAVLGWEGEVDADVFAHLLGGAGLRRPPKTGGVVGIDLTFRAPKSVSVLWAVGPEELGDELRTAHVVAVQEALGYLEREACWARRGAGGKVQVRGGGFVGAAFMHRASRAGDPLLHTHVVVGNLTQGPDGRWTALDARHLYRQAKTAGYLYQAVLRAEITERTGLDWAPVEHGVADLVVVPREVVEHFSQRRREILEHMAEHGGRSAASAQVAALETRRAKGEPPLARQRTEWRARASEHGLTPDRVADLAGQTARRDAPRVQAINPEVLTEQASTFGRPELLQALAEAQPAGARVADLEQLAATSLDDRGIVRLRDGIAAASITERRYSTRDLLRIERDLIDGALRRRGCRVAVAPAVAIERAGDGRGLTSDQRALVDGLCGRGDGVAVVRAAAGTGKTFALDAAREAWESAGIPVRGCALSARAALELSDQAAIESVTIAALRNQLDRGWQLPARSVLVVDEAGMVGTRALADLAAAAQVADAKLVLVGDDRQLPEIQAGGAFRALAERLDAIELREVRRQEAAWDRSALDALRSGEVDRWARAYRERGRITVADNARDTRAALVNDWSQAGGDALMIAARRDDVADLNHRARELRQARGDLGPDELSSGGRRWAQHDRVIATRNDRQAGILNGERGTIVAIDHQHRSLDVELDSGRHVELGDTYLRPGHLDHGYAITAHRAQGATVDRTFVLGSEELYREWGYTALSRHRREARFYVARPDLESHRDAPPEYDPVVSGITRLLERSRAQQLALDSLSEAGRDALEAEDRRVRAALQADPPPRRPTVNERDLARADAAVEAAAAAGRELVDERDALRWFDRRRHQTLGQRIARNDAWQAREREHRDELAAEHDRQRAADEQWLERHGPDTARLLAVTRELDDRNEIETTAERRLSAITEPTPSDRPHHGPYRWPVNALLDRDLDPPDIGMPGR</sequence>
<dbReference type="Pfam" id="PF13604">
    <property type="entry name" value="AAA_30"/>
    <property type="match status" value="1"/>
</dbReference>
<dbReference type="Pfam" id="PF08751">
    <property type="entry name" value="TrwC"/>
    <property type="match status" value="1"/>
</dbReference>
<evidence type="ECO:0000259" key="2">
    <source>
        <dbReference type="Pfam" id="PF08751"/>
    </source>
</evidence>
<protein>
    <submittedName>
        <fullName evidence="3">Relaxase domain-containing protein</fullName>
    </submittedName>
</protein>
<dbReference type="Gene3D" id="2.30.30.940">
    <property type="match status" value="1"/>
</dbReference>
<organism evidence="3 4">
    <name type="scientific">Paraconexibacter antarcticus</name>
    <dbReference type="NCBI Taxonomy" id="2949664"/>
    <lineage>
        <taxon>Bacteria</taxon>
        <taxon>Bacillati</taxon>
        <taxon>Actinomycetota</taxon>
        <taxon>Thermoleophilia</taxon>
        <taxon>Solirubrobacterales</taxon>
        <taxon>Paraconexibacteraceae</taxon>
        <taxon>Paraconexibacter</taxon>
    </lineage>
</organism>
<dbReference type="SUPFAM" id="SSF52540">
    <property type="entry name" value="P-loop containing nucleoside triphosphate hydrolases"/>
    <property type="match status" value="2"/>
</dbReference>